<gene>
    <name evidence="10" type="ORF">SAMN05216529_11648</name>
</gene>
<dbReference type="AlphaFoldDB" id="A0A315ZRP7"/>
<evidence type="ECO:0000256" key="7">
    <source>
        <dbReference type="ARBA" id="ARBA00023136"/>
    </source>
</evidence>
<accession>A0A315ZRP7</accession>
<evidence type="ECO:0000256" key="3">
    <source>
        <dbReference type="ARBA" id="ARBA00022692"/>
    </source>
</evidence>
<evidence type="ECO:0000256" key="1">
    <source>
        <dbReference type="ARBA" id="ARBA00004236"/>
    </source>
</evidence>
<dbReference type="GO" id="GO:0051607">
    <property type="term" value="P:defense response to virus"/>
    <property type="evidence" value="ECO:0007669"/>
    <property type="project" value="UniProtKB-KW"/>
</dbReference>
<protein>
    <recommendedName>
        <fullName evidence="9">Pycsar effector protein domain-containing protein</fullName>
    </recommendedName>
</protein>
<comment type="subcellular location">
    <subcellularLocation>
        <location evidence="1">Cell membrane</location>
    </subcellularLocation>
</comment>
<proteinExistence type="predicted"/>
<name>A0A315ZRP7_9FIRM</name>
<dbReference type="InterPro" id="IPR043760">
    <property type="entry name" value="PycTM_dom"/>
</dbReference>
<dbReference type="RefSeq" id="WP_109713928.1">
    <property type="nucleotide sequence ID" value="NZ_QGDS01000016.1"/>
</dbReference>
<keyword evidence="2" id="KW-1003">Cell membrane</keyword>
<evidence type="ECO:0000256" key="8">
    <source>
        <dbReference type="SAM" id="Phobius"/>
    </source>
</evidence>
<dbReference type="Pfam" id="PF18967">
    <property type="entry name" value="PycTM"/>
    <property type="match status" value="1"/>
</dbReference>
<dbReference type="Proteomes" id="UP000254051">
    <property type="component" value="Unassembled WGS sequence"/>
</dbReference>
<keyword evidence="4" id="KW-0547">Nucleotide-binding</keyword>
<feature type="transmembrane region" description="Helical" evidence="8">
    <location>
        <begin position="164"/>
        <end position="182"/>
    </location>
</feature>
<evidence type="ECO:0000256" key="6">
    <source>
        <dbReference type="ARBA" id="ARBA00023118"/>
    </source>
</evidence>
<keyword evidence="6" id="KW-0051">Antiviral defense</keyword>
<keyword evidence="11" id="KW-1185">Reference proteome</keyword>
<evidence type="ECO:0000313" key="11">
    <source>
        <dbReference type="Proteomes" id="UP000254051"/>
    </source>
</evidence>
<dbReference type="EMBL" id="UHJJ01000016">
    <property type="protein sequence ID" value="SUQ15787.1"/>
    <property type="molecule type" value="Genomic_DNA"/>
</dbReference>
<organism evidence="10 11">
    <name type="scientific">Faecalicatena contorta</name>
    <dbReference type="NCBI Taxonomy" id="39482"/>
    <lineage>
        <taxon>Bacteria</taxon>
        <taxon>Bacillati</taxon>
        <taxon>Bacillota</taxon>
        <taxon>Clostridia</taxon>
        <taxon>Lachnospirales</taxon>
        <taxon>Lachnospiraceae</taxon>
        <taxon>Faecalicatena</taxon>
    </lineage>
</organism>
<dbReference type="GO" id="GO:0000166">
    <property type="term" value="F:nucleotide binding"/>
    <property type="evidence" value="ECO:0007669"/>
    <property type="project" value="UniProtKB-KW"/>
</dbReference>
<evidence type="ECO:0000256" key="2">
    <source>
        <dbReference type="ARBA" id="ARBA00022475"/>
    </source>
</evidence>
<feature type="transmembrane region" description="Helical" evidence="8">
    <location>
        <begin position="35"/>
        <end position="54"/>
    </location>
</feature>
<keyword evidence="7 8" id="KW-0472">Membrane</keyword>
<sequence>MGKDTSQPTGCYTKEDAYQSLQMVNSWISNIDAKISFTMAFVAVLMGFVFSNGIPSVFIEISKLNGVQQISCAQVFFCVLVIALYLLCLLSIASLIMALTARVKNTSTDTSVFFFADIAKRTFDDLKNDMDYISERKLLKDLQGQIYVNSQICTKKAKFFNYGLYYFVGGIFLYFICSSLQIL</sequence>
<evidence type="ECO:0000259" key="9">
    <source>
        <dbReference type="Pfam" id="PF18967"/>
    </source>
</evidence>
<keyword evidence="3 8" id="KW-0812">Transmembrane</keyword>
<keyword evidence="5 8" id="KW-1133">Transmembrane helix</keyword>
<evidence type="ECO:0000256" key="4">
    <source>
        <dbReference type="ARBA" id="ARBA00022741"/>
    </source>
</evidence>
<reference evidence="11" key="1">
    <citation type="submission" date="2017-07" db="EMBL/GenBank/DDBJ databases">
        <authorList>
            <person name="Varghese N."/>
            <person name="Submissions S."/>
        </authorList>
    </citation>
    <scope>NUCLEOTIDE SEQUENCE [LARGE SCALE GENOMIC DNA]</scope>
    <source>
        <strain evidence="11">NLAE-zl-C134</strain>
    </source>
</reference>
<evidence type="ECO:0000256" key="5">
    <source>
        <dbReference type="ARBA" id="ARBA00022989"/>
    </source>
</evidence>
<feature type="transmembrane region" description="Helical" evidence="8">
    <location>
        <begin position="74"/>
        <end position="99"/>
    </location>
</feature>
<feature type="domain" description="Pycsar effector protein" evidence="9">
    <location>
        <begin position="17"/>
        <end position="177"/>
    </location>
</feature>
<evidence type="ECO:0000313" key="10">
    <source>
        <dbReference type="EMBL" id="SUQ15787.1"/>
    </source>
</evidence>
<dbReference type="OrthoDB" id="2084585at2"/>
<dbReference type="GO" id="GO:0005886">
    <property type="term" value="C:plasma membrane"/>
    <property type="evidence" value="ECO:0007669"/>
    <property type="project" value="UniProtKB-SubCell"/>
</dbReference>